<dbReference type="InterPro" id="IPR014043">
    <property type="entry name" value="Acyl_transferase_dom"/>
</dbReference>
<reference evidence="7 8" key="1">
    <citation type="submission" date="2020-08" db="EMBL/GenBank/DDBJ databases">
        <title>Sequencing the genomes of 1000 actinobacteria strains.</title>
        <authorList>
            <person name="Klenk H.-P."/>
        </authorList>
    </citation>
    <scope>NUCLEOTIDE SEQUENCE [LARGE SCALE GENOMIC DNA]</scope>
    <source>
        <strain evidence="7 8">DSM 44786</strain>
    </source>
</reference>
<gene>
    <name evidence="7" type="ORF">F4556_003819</name>
</gene>
<feature type="domain" description="Malonyl-CoA:ACP transacylase (MAT)" evidence="6">
    <location>
        <begin position="10"/>
        <end position="304"/>
    </location>
</feature>
<evidence type="ECO:0000256" key="5">
    <source>
        <dbReference type="PIRSR" id="PIRSR000446-1"/>
    </source>
</evidence>
<dbReference type="EC" id="2.3.1.39" evidence="4"/>
<dbReference type="SUPFAM" id="SSF55048">
    <property type="entry name" value="Probable ACP-binding domain of malonyl-CoA ACP transacylase"/>
    <property type="match status" value="1"/>
</dbReference>
<dbReference type="InterPro" id="IPR024925">
    <property type="entry name" value="Malonyl_CoA-ACP_transAc"/>
</dbReference>
<keyword evidence="8" id="KW-1185">Reference proteome</keyword>
<evidence type="ECO:0000259" key="6">
    <source>
        <dbReference type="SMART" id="SM00827"/>
    </source>
</evidence>
<comment type="similarity">
    <text evidence="4">Belongs to the fabD family.</text>
</comment>
<evidence type="ECO:0000256" key="2">
    <source>
        <dbReference type="ARBA" id="ARBA00023315"/>
    </source>
</evidence>
<evidence type="ECO:0000256" key="4">
    <source>
        <dbReference type="PIRNR" id="PIRNR000446"/>
    </source>
</evidence>
<evidence type="ECO:0000256" key="1">
    <source>
        <dbReference type="ARBA" id="ARBA00022679"/>
    </source>
</evidence>
<dbReference type="GO" id="GO:0004314">
    <property type="term" value="F:[acyl-carrier-protein] S-malonyltransferase activity"/>
    <property type="evidence" value="ECO:0007669"/>
    <property type="project" value="UniProtKB-EC"/>
</dbReference>
<dbReference type="Proteomes" id="UP000573327">
    <property type="component" value="Unassembled WGS sequence"/>
</dbReference>
<dbReference type="InterPro" id="IPR016036">
    <property type="entry name" value="Malonyl_transacylase_ACP-bd"/>
</dbReference>
<keyword evidence="2 4" id="KW-0012">Acyltransferase</keyword>
<dbReference type="InterPro" id="IPR050858">
    <property type="entry name" value="Mal-CoA-ACP_Trans/PKS_FabD"/>
</dbReference>
<feature type="active site" evidence="5">
    <location>
        <position position="195"/>
    </location>
</feature>
<dbReference type="RefSeq" id="WP_184917588.1">
    <property type="nucleotide sequence ID" value="NZ_JACHJR010000001.1"/>
</dbReference>
<name>A0A7W7WJ63_9ACTN</name>
<proteinExistence type="inferred from homology"/>
<accession>A0A7W7WJ63</accession>
<dbReference type="PIRSF" id="PIRSF000446">
    <property type="entry name" value="Mct"/>
    <property type="match status" value="1"/>
</dbReference>
<comment type="catalytic activity">
    <reaction evidence="3 4">
        <text>holo-[ACP] + malonyl-CoA = malonyl-[ACP] + CoA</text>
        <dbReference type="Rhea" id="RHEA:41792"/>
        <dbReference type="Rhea" id="RHEA-COMP:9623"/>
        <dbReference type="Rhea" id="RHEA-COMP:9685"/>
        <dbReference type="ChEBI" id="CHEBI:57287"/>
        <dbReference type="ChEBI" id="CHEBI:57384"/>
        <dbReference type="ChEBI" id="CHEBI:64479"/>
        <dbReference type="ChEBI" id="CHEBI:78449"/>
        <dbReference type="EC" id="2.3.1.39"/>
    </reaction>
</comment>
<evidence type="ECO:0000256" key="3">
    <source>
        <dbReference type="ARBA" id="ARBA00048462"/>
    </source>
</evidence>
<comment type="caution">
    <text evidence="7">The sequence shown here is derived from an EMBL/GenBank/DDBJ whole genome shotgun (WGS) entry which is preliminary data.</text>
</comment>
<dbReference type="GO" id="GO:0005829">
    <property type="term" value="C:cytosol"/>
    <property type="evidence" value="ECO:0007669"/>
    <property type="project" value="TreeGrafter"/>
</dbReference>
<dbReference type="PANTHER" id="PTHR42681:SF1">
    <property type="entry name" value="MALONYL-COA-ACYL CARRIER PROTEIN TRANSACYLASE, MITOCHONDRIAL"/>
    <property type="match status" value="1"/>
</dbReference>
<dbReference type="PROSITE" id="PS51257">
    <property type="entry name" value="PROKAR_LIPOPROTEIN"/>
    <property type="match status" value="1"/>
</dbReference>
<sequence>MSTGKAVRALFPGQGSQTPGMGKALATAFPVAAACFDEASEAVGLDLRELCWDAPGTVLAQTQNAQPALLTVAVATWRVLEERGVRLTATAGHSVGAVAALVAAGSLPFGRAVELIRLRGELMAGAPGEGGMCAVVATGQDRTEALAAVERHGLDVAADNSPRQFVAAGELATVRAFAAELGARAKLLDVSHAFHSRLMQPVADRWADAVRDARLVDATVPVGLVATGSFSTDADDLAKDLTAALCAPVRWQDLMTALGGPDPTPLVALGPAQALVGLAKHFPDRPQLTLVNTPVSLEAFVRRLEAEDR</sequence>
<dbReference type="SMART" id="SM00827">
    <property type="entry name" value="PKS_AT"/>
    <property type="match status" value="1"/>
</dbReference>
<keyword evidence="1 4" id="KW-0808">Transferase</keyword>
<dbReference type="Pfam" id="PF00698">
    <property type="entry name" value="Acyl_transf_1"/>
    <property type="match status" value="1"/>
</dbReference>
<dbReference type="Gene3D" id="3.40.366.10">
    <property type="entry name" value="Malonyl-Coenzyme A Acyl Carrier Protein, domain 2"/>
    <property type="match status" value="1"/>
</dbReference>
<dbReference type="InterPro" id="IPR001227">
    <property type="entry name" value="Ac_transferase_dom_sf"/>
</dbReference>
<dbReference type="EMBL" id="JACHJR010000001">
    <property type="protein sequence ID" value="MBB4948284.1"/>
    <property type="molecule type" value="Genomic_DNA"/>
</dbReference>
<protein>
    <recommendedName>
        <fullName evidence="4">Malonyl CoA-acyl carrier protein transacylase</fullName>
        <ecNumber evidence="4">2.3.1.39</ecNumber>
    </recommendedName>
</protein>
<evidence type="ECO:0000313" key="7">
    <source>
        <dbReference type="EMBL" id="MBB4948284.1"/>
    </source>
</evidence>
<dbReference type="GO" id="GO:0006633">
    <property type="term" value="P:fatty acid biosynthetic process"/>
    <property type="evidence" value="ECO:0007669"/>
    <property type="project" value="TreeGrafter"/>
</dbReference>
<dbReference type="InterPro" id="IPR016035">
    <property type="entry name" value="Acyl_Trfase/lysoPLipase"/>
</dbReference>
<dbReference type="AlphaFoldDB" id="A0A7W7WJ63"/>
<organism evidence="7 8">
    <name type="scientific">Kitasatospora gansuensis</name>
    <dbReference type="NCBI Taxonomy" id="258050"/>
    <lineage>
        <taxon>Bacteria</taxon>
        <taxon>Bacillati</taxon>
        <taxon>Actinomycetota</taxon>
        <taxon>Actinomycetes</taxon>
        <taxon>Kitasatosporales</taxon>
        <taxon>Streptomycetaceae</taxon>
        <taxon>Kitasatospora</taxon>
    </lineage>
</organism>
<dbReference type="Gene3D" id="3.30.70.250">
    <property type="entry name" value="Malonyl-CoA ACP transacylase, ACP-binding"/>
    <property type="match status" value="1"/>
</dbReference>
<feature type="active site" evidence="5">
    <location>
        <position position="94"/>
    </location>
</feature>
<evidence type="ECO:0000313" key="8">
    <source>
        <dbReference type="Proteomes" id="UP000573327"/>
    </source>
</evidence>
<dbReference type="SUPFAM" id="SSF52151">
    <property type="entry name" value="FabD/lysophospholipase-like"/>
    <property type="match status" value="1"/>
</dbReference>
<dbReference type="PANTHER" id="PTHR42681">
    <property type="entry name" value="MALONYL-COA-ACYL CARRIER PROTEIN TRANSACYLASE, MITOCHONDRIAL"/>
    <property type="match status" value="1"/>
</dbReference>